<keyword evidence="1 5" id="KW-0689">Ribosomal protein</keyword>
<dbReference type="Gene3D" id="3.80.10.10">
    <property type="entry name" value="Ribonuclease Inhibitor"/>
    <property type="match status" value="2"/>
</dbReference>
<dbReference type="PANTHER" id="PTHR13479:SF66">
    <property type="entry name" value="LARGE RIBOSOMAL SUBUNIT PROTEIN ML66"/>
    <property type="match status" value="1"/>
</dbReference>
<accession>W2TU47</accession>
<keyword evidence="3" id="KW-0472">Membrane</keyword>
<name>W2TU47_NECAM</name>
<keyword evidence="3" id="KW-1133">Transmembrane helix</keyword>
<dbReference type="GO" id="GO:0070181">
    <property type="term" value="F:small ribosomal subunit rRNA binding"/>
    <property type="evidence" value="ECO:0007669"/>
    <property type="project" value="TreeGrafter"/>
</dbReference>
<dbReference type="Proteomes" id="UP000053676">
    <property type="component" value="Unassembled WGS sequence"/>
</dbReference>
<protein>
    <submittedName>
        <fullName evidence="5">Putative ribosomal protein S18</fullName>
    </submittedName>
</protein>
<reference evidence="6" key="1">
    <citation type="journal article" date="2014" name="Nat. Genet.">
        <title>Genome of the human hookworm Necator americanus.</title>
        <authorList>
            <person name="Tang Y.T."/>
            <person name="Gao X."/>
            <person name="Rosa B.A."/>
            <person name="Abubucker S."/>
            <person name="Hallsworth-Pepin K."/>
            <person name="Martin J."/>
            <person name="Tyagi R."/>
            <person name="Heizer E."/>
            <person name="Zhang X."/>
            <person name="Bhonagiri-Palsikar V."/>
            <person name="Minx P."/>
            <person name="Warren W.C."/>
            <person name="Wang Q."/>
            <person name="Zhan B."/>
            <person name="Hotez P.J."/>
            <person name="Sternberg P.W."/>
            <person name="Dougall A."/>
            <person name="Gaze S.T."/>
            <person name="Mulvenna J."/>
            <person name="Sotillo J."/>
            <person name="Ranganathan S."/>
            <person name="Rabelo E.M."/>
            <person name="Wilson R.K."/>
            <person name="Felgner P.L."/>
            <person name="Bethony J."/>
            <person name="Hawdon J.M."/>
            <person name="Gasser R.B."/>
            <person name="Loukas A."/>
            <person name="Mitreva M."/>
        </authorList>
    </citation>
    <scope>NUCLEOTIDE SEQUENCE [LARGE SCALE GENOMIC DNA]</scope>
</reference>
<evidence type="ECO:0000256" key="4">
    <source>
        <dbReference type="SAM" id="SignalP"/>
    </source>
</evidence>
<organism evidence="5 6">
    <name type="scientific">Necator americanus</name>
    <name type="common">Human hookworm</name>
    <dbReference type="NCBI Taxonomy" id="51031"/>
    <lineage>
        <taxon>Eukaryota</taxon>
        <taxon>Metazoa</taxon>
        <taxon>Ecdysozoa</taxon>
        <taxon>Nematoda</taxon>
        <taxon>Chromadorea</taxon>
        <taxon>Rhabditida</taxon>
        <taxon>Rhabditina</taxon>
        <taxon>Rhabditomorpha</taxon>
        <taxon>Strongyloidea</taxon>
        <taxon>Ancylostomatidae</taxon>
        <taxon>Bunostominae</taxon>
        <taxon>Necator</taxon>
    </lineage>
</organism>
<feature type="transmembrane region" description="Helical" evidence="3">
    <location>
        <begin position="479"/>
        <end position="500"/>
    </location>
</feature>
<dbReference type="GO" id="GO:0003735">
    <property type="term" value="F:structural constituent of ribosome"/>
    <property type="evidence" value="ECO:0007669"/>
    <property type="project" value="InterPro"/>
</dbReference>
<dbReference type="STRING" id="51031.W2TU47"/>
<evidence type="ECO:0000313" key="6">
    <source>
        <dbReference type="Proteomes" id="UP000053676"/>
    </source>
</evidence>
<dbReference type="Gene3D" id="4.10.640.10">
    <property type="entry name" value="Ribosomal protein S18"/>
    <property type="match status" value="1"/>
</dbReference>
<dbReference type="GO" id="GO:0005763">
    <property type="term" value="C:mitochondrial small ribosomal subunit"/>
    <property type="evidence" value="ECO:0007669"/>
    <property type="project" value="TreeGrafter"/>
</dbReference>
<dbReference type="EMBL" id="KI657760">
    <property type="protein sequence ID" value="ETN85298.1"/>
    <property type="molecule type" value="Genomic_DNA"/>
</dbReference>
<dbReference type="InterPro" id="IPR032675">
    <property type="entry name" value="LRR_dom_sf"/>
</dbReference>
<dbReference type="InterPro" id="IPR036870">
    <property type="entry name" value="Ribosomal_bS18_sf"/>
</dbReference>
<evidence type="ECO:0000256" key="2">
    <source>
        <dbReference type="ARBA" id="ARBA00023274"/>
    </source>
</evidence>
<keyword evidence="6" id="KW-1185">Reference proteome</keyword>
<dbReference type="PANTHER" id="PTHR13479">
    <property type="entry name" value="30S RIBOSOMAL PROTEIN S18"/>
    <property type="match status" value="1"/>
</dbReference>
<dbReference type="InterPro" id="IPR001648">
    <property type="entry name" value="Ribosomal_bS18"/>
</dbReference>
<dbReference type="SUPFAM" id="SSF46911">
    <property type="entry name" value="Ribosomal protein S18"/>
    <property type="match status" value="1"/>
</dbReference>
<dbReference type="Pfam" id="PF01084">
    <property type="entry name" value="Ribosomal_S18"/>
    <property type="match status" value="1"/>
</dbReference>
<gene>
    <name evidence="5" type="ORF">NECAME_06458</name>
</gene>
<sequence length="502" mass="57231">MCRLCMTMATALLSSLGLRRGVDLLLTVVRPVSTSKKSSKWKFTEQVEDSTTYVSVEEIAEPPRTSNSHCALCTCDIPVKLSYSDVLILEQFMREDGTVLPRQLTGLCKKQQLRLERCVMQAHWAGLFPDRTIPEFDRSGYKRFNRYWNDDMDMYRLREKLETGTWFYMKRYNTENQQFAFAGAEAVISPPSSLVLEFSSDPCPVVPGCSCINNDVTTVVCHSVGPDTINQLVTLYPSLRSLCLVQWTERDFSLDIFTSLGLLSNLSIIQSQAYSVSLSLPFQSVIHLDLSENEFTDFEQFCNFTRKMPSLVNLSLNENRFTDIPQCIGNISVKTLNLRRNRIAFINGTFNKFTHNIDLSRNVLRSASGLHEDVLRLNLSYNPLKVEVFPSFPSLQQLDLSGTRLTVAPSLNAPKLVELFMDFSTIEIVDFNKWILPRLQRLSFVDSLFLKFVTGQLPTSVREFSATNTQLAAFPQSFFLKWVLLVELALFAFLLTLNIFPY</sequence>
<keyword evidence="2" id="KW-0687">Ribonucleoprotein</keyword>
<feature type="signal peptide" evidence="4">
    <location>
        <begin position="1"/>
        <end position="21"/>
    </location>
</feature>
<dbReference type="KEGG" id="nai:NECAME_06458"/>
<dbReference type="GO" id="GO:0032543">
    <property type="term" value="P:mitochondrial translation"/>
    <property type="evidence" value="ECO:0007669"/>
    <property type="project" value="TreeGrafter"/>
</dbReference>
<proteinExistence type="predicted"/>
<evidence type="ECO:0000313" key="5">
    <source>
        <dbReference type="EMBL" id="ETN85298.1"/>
    </source>
</evidence>
<evidence type="ECO:0000256" key="3">
    <source>
        <dbReference type="SAM" id="Phobius"/>
    </source>
</evidence>
<dbReference type="OrthoDB" id="10054543at2759"/>
<dbReference type="SUPFAM" id="SSF52058">
    <property type="entry name" value="L domain-like"/>
    <property type="match status" value="1"/>
</dbReference>
<feature type="chain" id="PRO_5004825736" evidence="4">
    <location>
        <begin position="22"/>
        <end position="502"/>
    </location>
</feature>
<keyword evidence="4" id="KW-0732">Signal</keyword>
<dbReference type="AlphaFoldDB" id="W2TU47"/>
<evidence type="ECO:0000256" key="1">
    <source>
        <dbReference type="ARBA" id="ARBA00022980"/>
    </source>
</evidence>
<keyword evidence="3" id="KW-0812">Transmembrane</keyword>